<keyword evidence="4" id="KW-1185">Reference proteome</keyword>
<dbReference type="NCBIfam" id="TIGR00040">
    <property type="entry name" value="yfcE"/>
    <property type="match status" value="1"/>
</dbReference>
<dbReference type="Gene3D" id="3.60.21.10">
    <property type="match status" value="1"/>
</dbReference>
<comment type="similarity">
    <text evidence="1">Belongs to the metallophosphoesterase superfamily. YfcE family.</text>
</comment>
<dbReference type="SUPFAM" id="SSF56300">
    <property type="entry name" value="Metallo-dependent phosphatases"/>
    <property type="match status" value="1"/>
</dbReference>
<dbReference type="InterPro" id="IPR029052">
    <property type="entry name" value="Metallo-depent_PP-like"/>
</dbReference>
<dbReference type="GO" id="GO:0016787">
    <property type="term" value="F:hydrolase activity"/>
    <property type="evidence" value="ECO:0007669"/>
    <property type="project" value="UniProtKB-KW"/>
</dbReference>
<evidence type="ECO:0000313" key="4">
    <source>
        <dbReference type="Proteomes" id="UP001208689"/>
    </source>
</evidence>
<feature type="domain" description="Calcineurin-like phosphoesterase" evidence="2">
    <location>
        <begin position="1"/>
        <end position="158"/>
    </location>
</feature>
<reference evidence="3" key="1">
    <citation type="submission" date="2022-09" db="EMBL/GenBank/DDBJ databases">
        <title>Actin cytoskeleton and complex cell architecture in an #Asgard archaeon.</title>
        <authorList>
            <person name="Ponce Toledo R.I."/>
            <person name="Schleper C."/>
            <person name="Rodrigues Oliveira T."/>
            <person name="Wollweber F."/>
            <person name="Xu J."/>
            <person name="Rittmann S."/>
            <person name="Klingl A."/>
            <person name="Pilhofer M."/>
        </authorList>
    </citation>
    <scope>NUCLEOTIDE SEQUENCE</scope>
    <source>
        <strain evidence="3">B-35</strain>
    </source>
</reference>
<gene>
    <name evidence="3" type="ORF">NEF87_003784</name>
</gene>
<dbReference type="InterPro" id="IPR053193">
    <property type="entry name" value="MetalloPDE_YfcE-like"/>
</dbReference>
<comment type="cofactor">
    <cofactor evidence="1">
        <name>a divalent metal cation</name>
        <dbReference type="ChEBI" id="CHEBI:60240"/>
    </cofactor>
</comment>
<dbReference type="InterPro" id="IPR000979">
    <property type="entry name" value="Phosphodiesterase_MJ0936/Vps29"/>
</dbReference>
<dbReference type="InterPro" id="IPR041802">
    <property type="entry name" value="MPP_YfcE"/>
</dbReference>
<evidence type="ECO:0000259" key="2">
    <source>
        <dbReference type="Pfam" id="PF12850"/>
    </source>
</evidence>
<dbReference type="PANTHER" id="PTHR43165">
    <property type="entry name" value="METALLOPHOSPHOESTERASE"/>
    <property type="match status" value="1"/>
</dbReference>
<proteinExistence type="inferred from homology"/>
<dbReference type="Proteomes" id="UP001208689">
    <property type="component" value="Chromosome"/>
</dbReference>
<organism evidence="3 4">
    <name type="scientific">Candidatus Lokiarchaeum ossiferum</name>
    <dbReference type="NCBI Taxonomy" id="2951803"/>
    <lineage>
        <taxon>Archaea</taxon>
        <taxon>Promethearchaeati</taxon>
        <taxon>Promethearchaeota</taxon>
        <taxon>Promethearchaeia</taxon>
        <taxon>Promethearchaeales</taxon>
        <taxon>Promethearchaeaceae</taxon>
        <taxon>Candidatus Lokiarchaeum</taxon>
    </lineage>
</organism>
<evidence type="ECO:0000256" key="1">
    <source>
        <dbReference type="RuleBase" id="RU362039"/>
    </source>
</evidence>
<evidence type="ECO:0000313" key="3">
    <source>
        <dbReference type="EMBL" id="UYP47499.1"/>
    </source>
</evidence>
<dbReference type="Pfam" id="PF12850">
    <property type="entry name" value="Metallophos_2"/>
    <property type="match status" value="1"/>
</dbReference>
<dbReference type="PANTHER" id="PTHR43165:SF1">
    <property type="entry name" value="PHOSPHODIESTERASE MJ0936"/>
    <property type="match status" value="1"/>
</dbReference>
<protein>
    <recommendedName>
        <fullName evidence="1">Phosphoesterase</fullName>
        <ecNumber evidence="1">3.1.4.-</ecNumber>
    </recommendedName>
</protein>
<dbReference type="CDD" id="cd00841">
    <property type="entry name" value="MPP_YfcE"/>
    <property type="match status" value="1"/>
</dbReference>
<accession>A0ABY6HVF8</accession>
<dbReference type="EC" id="3.1.4.-" evidence="1"/>
<dbReference type="InterPro" id="IPR024654">
    <property type="entry name" value="Calcineurin-like_PHP_lpxH"/>
</dbReference>
<name>A0ABY6HVF8_9ARCH</name>
<dbReference type="EMBL" id="CP104013">
    <property type="protein sequence ID" value="UYP47499.1"/>
    <property type="molecule type" value="Genomic_DNA"/>
</dbReference>
<keyword evidence="1" id="KW-0479">Metal-binding</keyword>
<keyword evidence="3" id="KW-0378">Hydrolase</keyword>
<sequence>MKIGVFSDTHDQWDKIEQTIEIFLQKKVDKIIHCGDVISPFMVRPMKKLEGTGVEAIGVFGNNDGERAGMLKHFGETLQFKGDFYETVWDGKSIAIYHGTNPLLLKNIIKSQQYDLVCTGHTHQIQIKKEGRTIVLNPGTVSGFLADRSTFAIVELNTEPLNTSAISIIDI</sequence>